<dbReference type="AlphaFoldDB" id="A0A3N4JX31"/>
<name>A0A3N4JX31_9PEZI</name>
<keyword evidence="2" id="KW-1185">Reference proteome</keyword>
<dbReference type="PANTHER" id="PTHR46599:SF3">
    <property type="entry name" value="PIGGYBAC TRANSPOSABLE ELEMENT-DERIVED PROTEIN 4"/>
    <property type="match status" value="1"/>
</dbReference>
<evidence type="ECO:0000313" key="2">
    <source>
        <dbReference type="Proteomes" id="UP000276215"/>
    </source>
</evidence>
<evidence type="ECO:0000313" key="1">
    <source>
        <dbReference type="EMBL" id="RPB02906.1"/>
    </source>
</evidence>
<sequence>MFSIPVIIDNYSHNMNGVNLADQLCASYPTQLTSLHNWLPLFFWILDTSVINSFILYCLSHPNAKHHQFHLDLLTALFKDSKKKPKPRIQTTYKKKTTRQYRPKYQTSLPPLASRPHILIHLPATKHSCCIFCHFLEKKILSHTFYLFFLFY</sequence>
<dbReference type="EMBL" id="ML120365">
    <property type="protein sequence ID" value="RPB02906.1"/>
    <property type="molecule type" value="Genomic_DNA"/>
</dbReference>
<dbReference type="Proteomes" id="UP000276215">
    <property type="component" value="Unassembled WGS sequence"/>
</dbReference>
<organism evidence="1 2">
    <name type="scientific">Choiromyces venosus 120613-1</name>
    <dbReference type="NCBI Taxonomy" id="1336337"/>
    <lineage>
        <taxon>Eukaryota</taxon>
        <taxon>Fungi</taxon>
        <taxon>Dikarya</taxon>
        <taxon>Ascomycota</taxon>
        <taxon>Pezizomycotina</taxon>
        <taxon>Pezizomycetes</taxon>
        <taxon>Pezizales</taxon>
        <taxon>Tuberaceae</taxon>
        <taxon>Choiromyces</taxon>
    </lineage>
</organism>
<protein>
    <recommendedName>
        <fullName evidence="3">PiggyBac transposable element-derived protein domain-containing protein</fullName>
    </recommendedName>
</protein>
<dbReference type="OrthoDB" id="3938054at2759"/>
<gene>
    <name evidence="1" type="ORF">L873DRAFT_1761793</name>
</gene>
<proteinExistence type="predicted"/>
<accession>A0A3N4JX31</accession>
<evidence type="ECO:0008006" key="3">
    <source>
        <dbReference type="Google" id="ProtNLM"/>
    </source>
</evidence>
<dbReference type="PANTHER" id="PTHR46599">
    <property type="entry name" value="PIGGYBAC TRANSPOSABLE ELEMENT-DERIVED PROTEIN 4"/>
    <property type="match status" value="1"/>
</dbReference>
<reference evidence="1 2" key="1">
    <citation type="journal article" date="2018" name="Nat. Ecol. Evol.">
        <title>Pezizomycetes genomes reveal the molecular basis of ectomycorrhizal truffle lifestyle.</title>
        <authorList>
            <person name="Murat C."/>
            <person name="Payen T."/>
            <person name="Noel B."/>
            <person name="Kuo A."/>
            <person name="Morin E."/>
            <person name="Chen J."/>
            <person name="Kohler A."/>
            <person name="Krizsan K."/>
            <person name="Balestrini R."/>
            <person name="Da Silva C."/>
            <person name="Montanini B."/>
            <person name="Hainaut M."/>
            <person name="Levati E."/>
            <person name="Barry K.W."/>
            <person name="Belfiori B."/>
            <person name="Cichocki N."/>
            <person name="Clum A."/>
            <person name="Dockter R.B."/>
            <person name="Fauchery L."/>
            <person name="Guy J."/>
            <person name="Iotti M."/>
            <person name="Le Tacon F."/>
            <person name="Lindquist E.A."/>
            <person name="Lipzen A."/>
            <person name="Malagnac F."/>
            <person name="Mello A."/>
            <person name="Molinier V."/>
            <person name="Miyauchi S."/>
            <person name="Poulain J."/>
            <person name="Riccioni C."/>
            <person name="Rubini A."/>
            <person name="Sitrit Y."/>
            <person name="Splivallo R."/>
            <person name="Traeger S."/>
            <person name="Wang M."/>
            <person name="Zifcakova L."/>
            <person name="Wipf D."/>
            <person name="Zambonelli A."/>
            <person name="Paolocci F."/>
            <person name="Nowrousian M."/>
            <person name="Ottonello S."/>
            <person name="Baldrian P."/>
            <person name="Spatafora J.W."/>
            <person name="Henrissat B."/>
            <person name="Nagy L.G."/>
            <person name="Aury J.M."/>
            <person name="Wincker P."/>
            <person name="Grigoriev I.V."/>
            <person name="Bonfante P."/>
            <person name="Martin F.M."/>
        </authorList>
    </citation>
    <scope>NUCLEOTIDE SEQUENCE [LARGE SCALE GENOMIC DNA]</scope>
    <source>
        <strain evidence="1 2">120613-1</strain>
    </source>
</reference>